<feature type="region of interest" description="Disordered" evidence="1">
    <location>
        <begin position="1"/>
        <end position="38"/>
    </location>
</feature>
<accession>F9WJ90</accession>
<evidence type="ECO:0000256" key="1">
    <source>
        <dbReference type="SAM" id="MobiDB-lite"/>
    </source>
</evidence>
<dbReference type="Proteomes" id="UP000000702">
    <property type="component" value="Unassembled WGS sequence"/>
</dbReference>
<reference evidence="2 3" key="2">
    <citation type="journal article" date="2012" name="Proc. Natl. Acad. Sci. U.S.A.">
        <title>Antigenic diversity is generated by distinct evolutionary mechanisms in African trypanosome species.</title>
        <authorList>
            <person name="Jackson A.P."/>
            <person name="Berry A."/>
            <person name="Aslett M."/>
            <person name="Allison H.C."/>
            <person name="Burton P."/>
            <person name="Vavrova-Anderson J."/>
            <person name="Brown R."/>
            <person name="Browne H."/>
            <person name="Corton N."/>
            <person name="Hauser H."/>
            <person name="Gamble J."/>
            <person name="Gilderthorp R."/>
            <person name="Marcello L."/>
            <person name="McQuillan J."/>
            <person name="Otto T.D."/>
            <person name="Quail M.A."/>
            <person name="Sanders M.J."/>
            <person name="van Tonder A."/>
            <person name="Ginger M.L."/>
            <person name="Field M.C."/>
            <person name="Barry J.D."/>
            <person name="Hertz-Fowler C."/>
            <person name="Berriman M."/>
        </authorList>
    </citation>
    <scope>NUCLEOTIDE SEQUENCE [LARGE SCALE GENOMIC DNA]</scope>
    <source>
        <strain evidence="2 3">IL3000</strain>
    </source>
</reference>
<evidence type="ECO:0000313" key="3">
    <source>
        <dbReference type="Proteomes" id="UP000000702"/>
    </source>
</evidence>
<proteinExistence type="predicted"/>
<protein>
    <submittedName>
        <fullName evidence="2">WGS project CAEQ00000000 data, annotated contig 886</fullName>
    </submittedName>
</protein>
<evidence type="ECO:0000313" key="2">
    <source>
        <dbReference type="EMBL" id="CCD17394.1"/>
    </source>
</evidence>
<dbReference type="EMBL" id="CAEQ01002699">
    <property type="protein sequence ID" value="CCD17394.1"/>
    <property type="molecule type" value="Genomic_DNA"/>
</dbReference>
<keyword evidence="3" id="KW-1185">Reference proteome</keyword>
<dbReference type="AlphaFoldDB" id="F9WJ90"/>
<dbReference type="VEuPathDB" id="TriTrypDB:TcIL3000_0_22150"/>
<sequence>MARKTSREHKWRRHMSRTTQTKRRDSSAKGGGNKQNSDNMLTYVVNRCIMISHSTFPSNEGQFPLLNYSCQMQTISCSKHPPLLLFEQTFPLLIAVVDRNGAATCAQQFTQNRSEQKKKSQRRWKGKIKKEETNERHIKGTMAPQLNGGI</sequence>
<organism evidence="2 3">
    <name type="scientific">Trypanosoma congolense (strain IL3000)</name>
    <dbReference type="NCBI Taxonomy" id="1068625"/>
    <lineage>
        <taxon>Eukaryota</taxon>
        <taxon>Discoba</taxon>
        <taxon>Euglenozoa</taxon>
        <taxon>Kinetoplastea</taxon>
        <taxon>Metakinetoplastina</taxon>
        <taxon>Trypanosomatida</taxon>
        <taxon>Trypanosomatidae</taxon>
        <taxon>Trypanosoma</taxon>
        <taxon>Nannomonas</taxon>
    </lineage>
</organism>
<comment type="caution">
    <text evidence="2">The sequence shown here is derived from an EMBL/GenBank/DDBJ whole genome shotgun (WGS) entry which is preliminary data.</text>
</comment>
<name>F9WJ90_TRYCI</name>
<gene>
    <name evidence="2" type="ORF">TCIL3000_0_22150</name>
</gene>
<feature type="compositionally biased region" description="Basic residues" evidence="1">
    <location>
        <begin position="1"/>
        <end position="16"/>
    </location>
</feature>
<reference evidence="3" key="1">
    <citation type="submission" date="2011-07" db="EMBL/GenBank/DDBJ databases">
        <title>Divergent evolution of antigenic variation in African trypanosomes.</title>
        <authorList>
            <person name="Jackson A.P."/>
            <person name="Berry A."/>
            <person name="Allison H.C."/>
            <person name="Burton P."/>
            <person name="Anderson J."/>
            <person name="Aslett M."/>
            <person name="Brown R."/>
            <person name="Corton N."/>
            <person name="Harris D."/>
            <person name="Hauser H."/>
            <person name="Gamble J."/>
            <person name="Gilderthorp R."/>
            <person name="McQuillan J."/>
            <person name="Quail M.A."/>
            <person name="Sanders M."/>
            <person name="Van Tonder A."/>
            <person name="Ginger M.L."/>
            <person name="Donelson J.E."/>
            <person name="Field M.C."/>
            <person name="Barry J.D."/>
            <person name="Berriman M."/>
            <person name="Hertz-Fowler C."/>
        </authorList>
    </citation>
    <scope>NUCLEOTIDE SEQUENCE [LARGE SCALE GENOMIC DNA]</scope>
    <source>
        <strain evidence="3">IL3000</strain>
    </source>
</reference>